<sequence length="933" mass="106150">MSTVFSQPHFIFGLRKGVKNNLCFVDEQTVVFPSGNSCVIHNTVQRWQRFIPGLEGSLGLRALALSPNQRYLAVSEKAEKASVTVFDLHQEHGMKRNVLTAGDFLVQEFLSIAFSPDSKYLIGQSGAPEWLLIFWSWEKNKLLATEKTTNSNNPISQVSHFSPHNNMQVCVSGNGIFKLFRYSEGNLKQNSIAKVESINILCHTWLSEDRVIAGTDTGRLLVSQSGDVRREIKMSGNVTKGVAKCGITAILSYSKGFVCSTGPGTVSLFEKIEDNVYRKSREIQILPAPASSDSAPARCQEIDTMCMSPAEETLAVSTDRGQLYSINLSSAEMKREQLPFDFLSQPFHSASITGLSICIRKPFMATSSLDCSVRIWNYETKELELYKEFREEAFSVALHPTGLFVLVGFSDKLRLMNLFIDDIRTFKDFALPGCRECAFSHGGHMFAAVDRSVIHIYSFTSFENILNLNGHFGKVRTVEWSFDDSRLVSCGADGAVYEWNTHTGKLECETVLKACSYFGAAFSWDYKTVLAVGTDLILREIQDCQVLREVPADAVAHTALAVSQSGRVVFTGTARGTVRAVTYPLPDQKEWITQQAHCGPVTRMVITYDDQFLLTASEDGCLLISKIVDQKGRSLRSNRQIVHTEEILVTKADLEERAHNMLELKMHLEELHMEKEYQLRLQDMNYKEELQQMSNKFTEEIKSLKTTQQVCCCRSDMYQFYTSKLTVEHEKYKDLLQKHKEMQEEYETRLIHAHGDRTQNLAEVTQMYEAKLQAKTQQMNKCQKEAELRIREYEETIRQTAEQEQQKIHTMKDKYEKQLQSEKEAVTKLKGNSGTMTQKVTKDFQVHNLQKQIDDHLSDITSLKKERHTLMGFIRTLETDICVLKKQVSKYKKICQEKVTEEQRPKAERIQKVSERPWKILGWLQAEGVGVSS</sequence>
<reference evidence="4" key="1">
    <citation type="submission" date="2012-01" db="EMBL/GenBank/DDBJ databases">
        <authorList>
            <person name="Walter R."/>
            <person name="Schartl M."/>
            <person name="Warren W."/>
        </authorList>
    </citation>
    <scope>NUCLEOTIDE SEQUENCE [LARGE SCALE GENOMIC DNA]</scope>
    <source>
        <strain evidence="4">JP 163 A</strain>
    </source>
</reference>
<feature type="repeat" description="WD" evidence="1">
    <location>
        <begin position="468"/>
        <end position="509"/>
    </location>
</feature>
<reference evidence="3" key="4">
    <citation type="submission" date="2025-09" db="UniProtKB">
        <authorList>
            <consortium name="Ensembl"/>
        </authorList>
    </citation>
    <scope>IDENTIFICATION</scope>
    <source>
        <strain evidence="3">JP 163 A</strain>
    </source>
</reference>
<reference evidence="3" key="3">
    <citation type="submission" date="2025-08" db="UniProtKB">
        <authorList>
            <consortium name="Ensembl"/>
        </authorList>
    </citation>
    <scope>IDENTIFICATION</scope>
    <source>
        <strain evidence="3">JP 163 A</strain>
    </source>
</reference>
<name>A0A3B5QF64_XIPMA</name>
<keyword evidence="1" id="KW-0853">WD repeat</keyword>
<dbReference type="InterPro" id="IPR001680">
    <property type="entry name" value="WD40_rpt"/>
</dbReference>
<evidence type="ECO:0000256" key="1">
    <source>
        <dbReference type="PROSITE-ProRule" id="PRU00221"/>
    </source>
</evidence>
<proteinExistence type="predicted"/>
<dbReference type="STRING" id="8083.ENSXMAP00000028992"/>
<dbReference type="AlphaFoldDB" id="A0A3B5QF64"/>
<dbReference type="Pfam" id="PF00400">
    <property type="entry name" value="WD40"/>
    <property type="match status" value="3"/>
</dbReference>
<accession>A0A3B5QF64</accession>
<dbReference type="OMA" id="FPHCNAV"/>
<dbReference type="InterPro" id="IPR036322">
    <property type="entry name" value="WD40_repeat_dom_sf"/>
</dbReference>
<dbReference type="Gene3D" id="2.130.10.10">
    <property type="entry name" value="YVTN repeat-like/Quinoprotein amine dehydrogenase"/>
    <property type="match status" value="2"/>
</dbReference>
<evidence type="ECO:0000256" key="2">
    <source>
        <dbReference type="SAM" id="Coils"/>
    </source>
</evidence>
<dbReference type="InterPro" id="IPR015943">
    <property type="entry name" value="WD40/YVTN_repeat-like_dom_sf"/>
</dbReference>
<keyword evidence="4" id="KW-1185">Reference proteome</keyword>
<evidence type="ECO:0000313" key="3">
    <source>
        <dbReference type="Ensembl" id="ENSXMAP00000028992.1"/>
    </source>
</evidence>
<dbReference type="InterPro" id="IPR011047">
    <property type="entry name" value="Quinoprotein_ADH-like_sf"/>
</dbReference>
<reference evidence="4" key="2">
    <citation type="journal article" date="2013" name="Nat. Genet.">
        <title>The genome of the platyfish, Xiphophorus maculatus, provides insights into evolutionary adaptation and several complex traits.</title>
        <authorList>
            <person name="Schartl M."/>
            <person name="Walter R.B."/>
            <person name="Shen Y."/>
            <person name="Garcia T."/>
            <person name="Catchen J."/>
            <person name="Amores A."/>
            <person name="Braasch I."/>
            <person name="Chalopin D."/>
            <person name="Volff J.N."/>
            <person name="Lesch K.P."/>
            <person name="Bisazza A."/>
            <person name="Minx P."/>
            <person name="Hillier L."/>
            <person name="Wilson R.K."/>
            <person name="Fuerstenberg S."/>
            <person name="Boore J."/>
            <person name="Searle S."/>
            <person name="Postlethwait J.H."/>
            <person name="Warren W.C."/>
        </authorList>
    </citation>
    <scope>NUCLEOTIDE SEQUENCE [LARGE SCALE GENOMIC DNA]</scope>
    <source>
        <strain evidence="4">JP 163 A</strain>
    </source>
</reference>
<dbReference type="PROSITE" id="PS50082">
    <property type="entry name" value="WD_REPEATS_2"/>
    <property type="match status" value="2"/>
</dbReference>
<dbReference type="InParanoid" id="A0A3B5QF64"/>
<protein>
    <submittedName>
        <fullName evidence="3">Cilia and flagella associated protein 57</fullName>
    </submittedName>
</protein>
<feature type="coiled-coil region" evidence="2">
    <location>
        <begin position="651"/>
        <end position="866"/>
    </location>
</feature>
<evidence type="ECO:0000313" key="4">
    <source>
        <dbReference type="Proteomes" id="UP000002852"/>
    </source>
</evidence>
<keyword evidence="2" id="KW-0175">Coiled coil</keyword>
<dbReference type="PROSITE" id="PS50294">
    <property type="entry name" value="WD_REPEATS_REGION"/>
    <property type="match status" value="1"/>
</dbReference>
<organism evidence="3 4">
    <name type="scientific">Xiphophorus maculatus</name>
    <name type="common">Southern platyfish</name>
    <name type="synonym">Platypoecilus maculatus</name>
    <dbReference type="NCBI Taxonomy" id="8083"/>
    <lineage>
        <taxon>Eukaryota</taxon>
        <taxon>Metazoa</taxon>
        <taxon>Chordata</taxon>
        <taxon>Craniata</taxon>
        <taxon>Vertebrata</taxon>
        <taxon>Euteleostomi</taxon>
        <taxon>Actinopterygii</taxon>
        <taxon>Neopterygii</taxon>
        <taxon>Teleostei</taxon>
        <taxon>Neoteleostei</taxon>
        <taxon>Acanthomorphata</taxon>
        <taxon>Ovalentaria</taxon>
        <taxon>Atherinomorphae</taxon>
        <taxon>Cyprinodontiformes</taxon>
        <taxon>Poeciliidae</taxon>
        <taxon>Poeciliinae</taxon>
        <taxon>Xiphophorus</taxon>
    </lineage>
</organism>
<dbReference type="SUPFAM" id="SSF50998">
    <property type="entry name" value="Quinoprotein alcohol dehydrogenase-like"/>
    <property type="match status" value="1"/>
</dbReference>
<feature type="repeat" description="WD" evidence="1">
    <location>
        <begin position="345"/>
        <end position="386"/>
    </location>
</feature>
<dbReference type="Ensembl" id="ENSXMAT00000036522.1">
    <property type="protein sequence ID" value="ENSXMAP00000028992.1"/>
    <property type="gene ID" value="ENSXMAG00000021895.1"/>
</dbReference>
<dbReference type="SMART" id="SM00320">
    <property type="entry name" value="WD40"/>
    <property type="match status" value="5"/>
</dbReference>
<dbReference type="SUPFAM" id="SSF50978">
    <property type="entry name" value="WD40 repeat-like"/>
    <property type="match status" value="1"/>
</dbReference>
<dbReference type="GeneTree" id="ENSGT00620000088018"/>
<dbReference type="PANTHER" id="PTHR32215:SF0">
    <property type="entry name" value="CILIA- AND FLAGELLA-ASSOCIATED PROTEIN 57"/>
    <property type="match status" value="1"/>
</dbReference>
<dbReference type="Proteomes" id="UP000002852">
    <property type="component" value="Unassembled WGS sequence"/>
</dbReference>
<dbReference type="FunFam" id="2.130.10.10:FF:000271">
    <property type="entry name" value="cilia- and flagella-associated protein 57"/>
    <property type="match status" value="1"/>
</dbReference>
<dbReference type="PANTHER" id="PTHR32215">
    <property type="entry name" value="CILIA- AND FLAGELLA-ASSOCIATED PROTEIN 57"/>
    <property type="match status" value="1"/>
</dbReference>
<dbReference type="InterPro" id="IPR052993">
    <property type="entry name" value="CFA-57"/>
</dbReference>